<dbReference type="GO" id="GO:0003777">
    <property type="term" value="F:microtubule motor activity"/>
    <property type="evidence" value="ECO:0007669"/>
    <property type="project" value="InterPro"/>
</dbReference>
<dbReference type="GO" id="GO:0007018">
    <property type="term" value="P:microtubule-based movement"/>
    <property type="evidence" value="ECO:0007669"/>
    <property type="project" value="InterPro"/>
</dbReference>
<keyword evidence="8" id="KW-0206">Cytoskeleton</keyword>
<evidence type="ECO:0000259" key="12">
    <source>
        <dbReference type="PROSITE" id="PS50067"/>
    </source>
</evidence>
<keyword evidence="14" id="KW-1185">Reference proteome</keyword>
<keyword evidence="7 9" id="KW-0505">Motor protein</keyword>
<feature type="coiled-coil region" evidence="10">
    <location>
        <begin position="434"/>
        <end position="471"/>
    </location>
</feature>
<dbReference type="FunFam" id="3.40.850.10:FF:000004">
    <property type="entry name" value="Kinesin-like protein isoform 2"/>
    <property type="match status" value="1"/>
</dbReference>
<reference evidence="13" key="1">
    <citation type="submission" date="2022-12" db="EMBL/GenBank/DDBJ databases">
        <authorList>
            <person name="Alioto T."/>
            <person name="Alioto T."/>
            <person name="Gomez Garrido J."/>
        </authorList>
    </citation>
    <scope>NUCLEOTIDE SEQUENCE</scope>
</reference>
<accession>A0AA35L874</accession>
<feature type="region of interest" description="Disordered" evidence="11">
    <location>
        <begin position="981"/>
        <end position="1006"/>
    </location>
</feature>
<dbReference type="Pfam" id="PF00498">
    <property type="entry name" value="FHA"/>
    <property type="match status" value="1"/>
</dbReference>
<dbReference type="InterPro" id="IPR032405">
    <property type="entry name" value="Kinesin_assoc"/>
</dbReference>
<feature type="domain" description="Kinesin motor" evidence="12">
    <location>
        <begin position="5"/>
        <end position="354"/>
    </location>
</feature>
<dbReference type="PRINTS" id="PR00380">
    <property type="entry name" value="KINESINHEAVY"/>
</dbReference>
<keyword evidence="5 9" id="KW-0067">ATP-binding</keyword>
<dbReference type="InterPro" id="IPR008984">
    <property type="entry name" value="SMAD_FHA_dom_sf"/>
</dbReference>
<feature type="compositionally biased region" description="Pro residues" evidence="11">
    <location>
        <begin position="1263"/>
        <end position="1276"/>
    </location>
</feature>
<dbReference type="Pfam" id="PF16183">
    <property type="entry name" value="Kinesin_assoc"/>
    <property type="match status" value="1"/>
</dbReference>
<dbReference type="CDD" id="cd22728">
    <property type="entry name" value="FHA_KIF1C"/>
    <property type="match status" value="1"/>
</dbReference>
<dbReference type="InterPro" id="IPR000253">
    <property type="entry name" value="FHA_dom"/>
</dbReference>
<feature type="binding site" evidence="9">
    <location>
        <begin position="97"/>
        <end position="104"/>
    </location>
    <ligand>
        <name>ATP</name>
        <dbReference type="ChEBI" id="CHEBI:30616"/>
    </ligand>
</feature>
<feature type="coiled-coil region" evidence="10">
    <location>
        <begin position="1009"/>
        <end position="1043"/>
    </location>
</feature>
<evidence type="ECO:0000256" key="3">
    <source>
        <dbReference type="ARBA" id="ARBA00022701"/>
    </source>
</evidence>
<evidence type="ECO:0000256" key="6">
    <source>
        <dbReference type="ARBA" id="ARBA00023054"/>
    </source>
</evidence>
<evidence type="ECO:0000256" key="7">
    <source>
        <dbReference type="ARBA" id="ARBA00023175"/>
    </source>
</evidence>
<comment type="similarity">
    <text evidence="9">Belongs to the TRAFAC class myosin-kinesin ATPase superfamily. Kinesin family.</text>
</comment>
<dbReference type="InterPro" id="IPR001752">
    <property type="entry name" value="Kinesin_motor_dom"/>
</dbReference>
<dbReference type="Gene3D" id="3.40.850.10">
    <property type="entry name" value="Kinesin motor domain"/>
    <property type="match status" value="1"/>
</dbReference>
<dbReference type="PANTHER" id="PTHR47117">
    <property type="entry name" value="STAR-RELATED LIPID TRANSFER PROTEIN 9"/>
    <property type="match status" value="1"/>
</dbReference>
<feature type="compositionally biased region" description="Gly residues" evidence="11">
    <location>
        <begin position="986"/>
        <end position="996"/>
    </location>
</feature>
<evidence type="ECO:0000256" key="5">
    <source>
        <dbReference type="ARBA" id="ARBA00022840"/>
    </source>
</evidence>
<dbReference type="SUPFAM" id="SSF52540">
    <property type="entry name" value="P-loop containing nucleoside triphosphate hydrolases"/>
    <property type="match status" value="1"/>
</dbReference>
<keyword evidence="3" id="KW-0493">Microtubule</keyword>
<evidence type="ECO:0000313" key="13">
    <source>
        <dbReference type="EMBL" id="CAI5791610.1"/>
    </source>
</evidence>
<keyword evidence="6 10" id="KW-0175">Coiled coil</keyword>
<proteinExistence type="inferred from homology"/>
<dbReference type="InterPro" id="IPR019821">
    <property type="entry name" value="Kinesin_motor_CS"/>
</dbReference>
<name>A0AA35L874_9SAUR</name>
<gene>
    <name evidence="13" type="ORF">PODLI_1B030957</name>
</gene>
<feature type="coiled-coil region" evidence="10">
    <location>
        <begin position="645"/>
        <end position="672"/>
    </location>
</feature>
<dbReference type="Proteomes" id="UP001178461">
    <property type="component" value="Chromosome 13"/>
</dbReference>
<dbReference type="GO" id="GO:0008017">
    <property type="term" value="F:microtubule binding"/>
    <property type="evidence" value="ECO:0007669"/>
    <property type="project" value="InterPro"/>
</dbReference>
<dbReference type="EMBL" id="OX395138">
    <property type="protein sequence ID" value="CAI5791610.1"/>
    <property type="molecule type" value="Genomic_DNA"/>
</dbReference>
<sequence length="1785" mass="199344">MAGASVKVAVRVRPFNAREISRDAKCIIQMQGKTTCIANPKQAKDALKNFTFDYSYWSHTSEEDPNFASQRQVYKDIGEEMLLHSFEGYNVCIFAYGQTGGGKSYTMMGKQEKDQQGIIPQLCEDLFARVNENKCPNLSYSVEVSYMEIYCERVRDLLNPKSRGNLRVREHPIMGPYVEDLSKLAVTSYEDIADLMDCGNKARTVAATNMNETSSRSHAVFTIVFTQRRHDELTDLDTEKVSKISLVDLAGSERADSSGAKGTRLKEGANINKSLTTLGKVISALAEMYTGTWQNNKKKKSEFIPYRDSVLTWLLKENLGGNSRTAMIAALSPADINYEETLSTLRYADRTKQIRCNAVINEDPNARLIRELKEEVARLRDLLSAQGLSATTFAGAKPDDPGGGLGLPISPFAPSEDSSLLLEPLPLNGESESYPDMEEEMICTEEAMERLQETEKIIAELNETWEEKLRKTEAIRMEREALLAEMGVALREDGGTVGVFSPKKTPHLVNLNEDPLMSECLLYHIKDGITRVGQQNVDIKLTGQFIREQHCVFCSVTNESGEVVVTLEPREGAETYVNGKQVLEPLVLRSGNRIVMGKNHVFRFNHPEQARLERERNTPAESQAEPVDWNFAQRELLEKQGIDIKLEMEKRLQDLETQYRREKEEADLLLEQQRLRGRSRLKVFPGHVASRTKPLLAKPELAGAGTEQRELIPVTQPKRAKTQHSHKRLFLKTKNILFTSLSDHSGEAVLLNPMHRGASQNAEDPNTVDSRVTLPSEALYCTAREPTQTLQSSSEARLPLPRKVQQHKDGSFSVVAPCLWDVLPREICQTQLRPPLLPSPQYADSDSGDDSDKRSCEESWRLISSLREKLPATKVQTIVRRCGLPSSGKKREPLRVYQIPQRRRAAKDPRWLTLADLKMQAVKEICYEVALNDFRHSRQEIEALSIVKMKELCRLYGKRDPNERDSWRAVARDVWDTVGVGEADGTAGGGGGGGGSSEVRTGGTPGADVDDLRAHIDKLTDILQEVKIQNNMKDEEIRALRDRVVKMERVIPISAQPDGRVRLSIWLGSRCPEVGSRVSAQRVSAEDSNHGMVELEGTSSPVWVETVTIIREPLLDFLPLRFFFFFFSQEDEDLENEEAGEERRGPSPPSPTCCDRVSRLMEKDPAFRRGRLRWLRQEQARLQSLQQQQLAKALRRTQPHATPGNPRPARKSSPAPQQNRRSVPPRRNSLEGGQARGRRGPAQEHYQARKHNYYPRQHQPYPQHRPPNAPDGGPPPRMRRQRSAPNLQQERESASFLLVGRGKLGRWRVGVLSAAAVSGRTGQESLAQEAFRPWKVVGFLLSRGWASACQGFLGCDSCIAGVGLEDPWGSLTPLQVYEERVVAPLPKVKAWVSCLPILDNSKHTLCLWVEYCRGGRVEGAGRSLLDFPLLSDATHVLSIYLLLLCNSIKLGYSYDTHQRPAPDQQSCGTPRGGSLMAHSLPPPPQALHEHSAALPKLLFVVCPPRAFLWVPPPFRGDNLPHLSTDSPPFLANAGGLRGDGDAAAKKANTTLSCIRRKDIDKLEGAQKEATERIKGLRGCHVKDGASMFPAAPEGQTLPSPPPESLPFSGLLSKTRLRVSPPSLPGDANPCFSWPPTPQVKPSPVFCSSRLAEDAASPPAPPTQASRPDKTRLVNCDASQHTASSIWVPRFYFNMSKRRCWWRGLISRAPKISCPFSRCCTPDPFPRRLSTFRAQPAGRKNNQGLQKRLSAFALRGSVDDPAMVDRRAQIPLVVGRKKRGFIALLF</sequence>
<feature type="region of interest" description="Disordered" evidence="11">
    <location>
        <begin position="1459"/>
        <end position="1487"/>
    </location>
</feature>
<evidence type="ECO:0000256" key="10">
    <source>
        <dbReference type="SAM" id="Coils"/>
    </source>
</evidence>
<dbReference type="InterPro" id="IPR036961">
    <property type="entry name" value="Kinesin_motor_dom_sf"/>
</dbReference>
<protein>
    <submittedName>
        <fullName evidence="13">Kinesin KIF1C</fullName>
    </submittedName>
</protein>
<dbReference type="PROSITE" id="PS00411">
    <property type="entry name" value="KINESIN_MOTOR_1"/>
    <property type="match status" value="1"/>
</dbReference>
<evidence type="ECO:0000256" key="9">
    <source>
        <dbReference type="PROSITE-ProRule" id="PRU00283"/>
    </source>
</evidence>
<dbReference type="PANTHER" id="PTHR47117:SF9">
    <property type="entry name" value="KINESIN-LIKE PROTEIN KIF1C ISOFORM X1"/>
    <property type="match status" value="1"/>
</dbReference>
<dbReference type="InterPro" id="IPR027417">
    <property type="entry name" value="P-loop_NTPase"/>
</dbReference>
<dbReference type="GO" id="GO:0005874">
    <property type="term" value="C:microtubule"/>
    <property type="evidence" value="ECO:0007669"/>
    <property type="project" value="UniProtKB-KW"/>
</dbReference>
<dbReference type="FunFam" id="2.60.200.20:FF:000001">
    <property type="entry name" value="Kinesin family member 1B"/>
    <property type="match status" value="1"/>
</dbReference>
<organism evidence="13 14">
    <name type="scientific">Podarcis lilfordi</name>
    <name type="common">Lilford's wall lizard</name>
    <dbReference type="NCBI Taxonomy" id="74358"/>
    <lineage>
        <taxon>Eukaryota</taxon>
        <taxon>Metazoa</taxon>
        <taxon>Chordata</taxon>
        <taxon>Craniata</taxon>
        <taxon>Vertebrata</taxon>
        <taxon>Euteleostomi</taxon>
        <taxon>Lepidosauria</taxon>
        <taxon>Squamata</taxon>
        <taxon>Bifurcata</taxon>
        <taxon>Unidentata</taxon>
        <taxon>Episquamata</taxon>
        <taxon>Laterata</taxon>
        <taxon>Lacertibaenia</taxon>
        <taxon>Lacertidae</taxon>
        <taxon>Podarcis</taxon>
    </lineage>
</organism>
<evidence type="ECO:0000256" key="4">
    <source>
        <dbReference type="ARBA" id="ARBA00022741"/>
    </source>
</evidence>
<feature type="region of interest" description="Disordered" evidence="11">
    <location>
        <begin position="1185"/>
        <end position="1293"/>
    </location>
</feature>
<keyword evidence="2" id="KW-0963">Cytoplasm</keyword>
<dbReference type="SUPFAM" id="SSF49879">
    <property type="entry name" value="SMAD/FHA domain"/>
    <property type="match status" value="1"/>
</dbReference>
<feature type="region of interest" description="Disordered" evidence="11">
    <location>
        <begin position="834"/>
        <end position="854"/>
    </location>
</feature>
<dbReference type="CDD" id="cd01365">
    <property type="entry name" value="KISc_KIF1A_KIF1B"/>
    <property type="match status" value="1"/>
</dbReference>
<evidence type="ECO:0000256" key="11">
    <source>
        <dbReference type="SAM" id="MobiDB-lite"/>
    </source>
</evidence>
<evidence type="ECO:0000256" key="8">
    <source>
        <dbReference type="ARBA" id="ARBA00023212"/>
    </source>
</evidence>
<feature type="region of interest" description="Disordered" evidence="11">
    <location>
        <begin position="1650"/>
        <end position="1670"/>
    </location>
</feature>
<dbReference type="GO" id="GO:0005524">
    <property type="term" value="F:ATP binding"/>
    <property type="evidence" value="ECO:0007669"/>
    <property type="project" value="UniProtKB-UniRule"/>
</dbReference>
<evidence type="ECO:0000256" key="1">
    <source>
        <dbReference type="ARBA" id="ARBA00004245"/>
    </source>
</evidence>
<keyword evidence="4 9" id="KW-0547">Nucleotide-binding</keyword>
<evidence type="ECO:0000256" key="2">
    <source>
        <dbReference type="ARBA" id="ARBA00022490"/>
    </source>
</evidence>
<dbReference type="SMART" id="SM00129">
    <property type="entry name" value="KISc"/>
    <property type="match status" value="1"/>
</dbReference>
<dbReference type="Gene3D" id="6.10.250.2520">
    <property type="match status" value="1"/>
</dbReference>
<feature type="region of interest" description="Disordered" evidence="11">
    <location>
        <begin position="1135"/>
        <end position="1159"/>
    </location>
</feature>
<dbReference type="Gene3D" id="2.60.200.20">
    <property type="match status" value="1"/>
</dbReference>
<evidence type="ECO:0000313" key="14">
    <source>
        <dbReference type="Proteomes" id="UP001178461"/>
    </source>
</evidence>
<dbReference type="Pfam" id="PF00225">
    <property type="entry name" value="Kinesin"/>
    <property type="match status" value="1"/>
</dbReference>
<dbReference type="PROSITE" id="PS50067">
    <property type="entry name" value="KINESIN_MOTOR_2"/>
    <property type="match status" value="1"/>
</dbReference>
<comment type="subcellular location">
    <subcellularLocation>
        <location evidence="1">Cytoplasm</location>
        <location evidence="1">Cytoskeleton</location>
    </subcellularLocation>
</comment>